<dbReference type="PANTHER" id="PTHR43586">
    <property type="entry name" value="CYSTEINE DESULFURASE"/>
    <property type="match status" value="1"/>
</dbReference>
<dbReference type="Pfam" id="PF00266">
    <property type="entry name" value="Aminotran_5"/>
    <property type="match status" value="1"/>
</dbReference>
<dbReference type="InterPro" id="IPR015422">
    <property type="entry name" value="PyrdxlP-dep_Trfase_small"/>
</dbReference>
<dbReference type="Proteomes" id="UP001499959">
    <property type="component" value="Unassembled WGS sequence"/>
</dbReference>
<keyword evidence="1" id="KW-0663">Pyridoxal phosphate</keyword>
<dbReference type="EMBL" id="BAABJE010000002">
    <property type="protein sequence ID" value="GAA4787056.1"/>
    <property type="molecule type" value="Genomic_DNA"/>
</dbReference>
<gene>
    <name evidence="3" type="ORF">GCM10023307_10060</name>
</gene>
<dbReference type="InterPro" id="IPR000192">
    <property type="entry name" value="Aminotrans_V_dom"/>
</dbReference>
<evidence type="ECO:0000313" key="3">
    <source>
        <dbReference type="EMBL" id="GAA4787056.1"/>
    </source>
</evidence>
<dbReference type="Gene3D" id="3.40.640.10">
    <property type="entry name" value="Type I PLP-dependent aspartate aminotransferase-like (Major domain)"/>
    <property type="match status" value="1"/>
</dbReference>
<evidence type="ECO:0000313" key="4">
    <source>
        <dbReference type="Proteomes" id="UP001499959"/>
    </source>
</evidence>
<keyword evidence="4" id="KW-1185">Reference proteome</keyword>
<feature type="domain" description="Aminotransferase class V" evidence="2">
    <location>
        <begin position="230"/>
        <end position="333"/>
    </location>
</feature>
<protein>
    <recommendedName>
        <fullName evidence="2">Aminotransferase class V domain-containing protein</fullName>
    </recommendedName>
</protein>
<dbReference type="PANTHER" id="PTHR43586:SF15">
    <property type="entry name" value="BLR3095 PROTEIN"/>
    <property type="match status" value="1"/>
</dbReference>
<name>A0ABP9AWW0_9GAMM</name>
<dbReference type="InterPro" id="IPR015424">
    <property type="entry name" value="PyrdxlP-dep_Trfase"/>
</dbReference>
<comment type="caution">
    <text evidence="3">The sequence shown here is derived from an EMBL/GenBank/DDBJ whole genome shotgun (WGS) entry which is preliminary data.</text>
</comment>
<evidence type="ECO:0000259" key="2">
    <source>
        <dbReference type="Pfam" id="PF00266"/>
    </source>
</evidence>
<dbReference type="InterPro" id="IPR015421">
    <property type="entry name" value="PyrdxlP-dep_Trfase_major"/>
</dbReference>
<sequence length="484" mass="55488">MFDPFDHDSALDRAARITPAYVRDLLDGYVEADLIDDDERQAMLRQIQPLLDLIRSTIQGERFWELFQQHFGFAGATPKIVPMNAANLCPEPTGLINAANLLRSAYNRNVAQQVRTADGLRVRQLAAMRARLARSLGLSDPQDLALIRNSSEGNNAINAGYRHWTRTDDPAQLDTVIVWDENHPTNLEAWRLRRDAHRGIRHDDDAPRPGDPFRLILVHLDREDTAETIARKFTDHIDARTRFVTFSETSNGNGMRIPESAIESIWNHVAGNGYDQCHIHIDGTMSWGARPVNLGRPHCHSFVSSAHKWFLGPKETAIFYMHKDKVANFQPSIFAYDYRIQIGHWDAMPANALRFEMLGQRDDVNLITLDLTQMVWDALMPRNPYGRVRHLATRLKGKLLDNGWRLRTPLEDWKSWGIVRVEAPSHPPRESLYDWMYDPRRPHRFGGSGGGRLGDETFRLCPHIYNIEADIDRAVESMNLWRSP</sequence>
<reference evidence="4" key="1">
    <citation type="journal article" date="2019" name="Int. J. Syst. Evol. Microbiol.">
        <title>The Global Catalogue of Microorganisms (GCM) 10K type strain sequencing project: providing services to taxonomists for standard genome sequencing and annotation.</title>
        <authorList>
            <consortium name="The Broad Institute Genomics Platform"/>
            <consortium name="The Broad Institute Genome Sequencing Center for Infectious Disease"/>
            <person name="Wu L."/>
            <person name="Ma J."/>
        </authorList>
    </citation>
    <scope>NUCLEOTIDE SEQUENCE [LARGE SCALE GENOMIC DNA]</scope>
    <source>
        <strain evidence="4">JCM 18204</strain>
    </source>
</reference>
<evidence type="ECO:0000256" key="1">
    <source>
        <dbReference type="ARBA" id="ARBA00022898"/>
    </source>
</evidence>
<dbReference type="Gene3D" id="3.90.1150.10">
    <property type="entry name" value="Aspartate Aminotransferase, domain 1"/>
    <property type="match status" value="1"/>
</dbReference>
<organism evidence="3 4">
    <name type="scientific">Lysobacter hankyongensis</name>
    <dbReference type="NCBI Taxonomy" id="1176535"/>
    <lineage>
        <taxon>Bacteria</taxon>
        <taxon>Pseudomonadati</taxon>
        <taxon>Pseudomonadota</taxon>
        <taxon>Gammaproteobacteria</taxon>
        <taxon>Lysobacterales</taxon>
        <taxon>Lysobacteraceae</taxon>
        <taxon>Lysobacter</taxon>
    </lineage>
</organism>
<accession>A0ABP9AWW0</accession>
<dbReference type="RefSeq" id="WP_345302209.1">
    <property type="nucleotide sequence ID" value="NZ_BAABJE010000002.1"/>
</dbReference>
<proteinExistence type="predicted"/>
<dbReference type="SUPFAM" id="SSF53383">
    <property type="entry name" value="PLP-dependent transferases"/>
    <property type="match status" value="1"/>
</dbReference>